<name>A0ABM8W6N8_GIGMA</name>
<accession>A0ABM8W6N8</accession>
<dbReference type="Proteomes" id="UP000789901">
    <property type="component" value="Unassembled WGS sequence"/>
</dbReference>
<gene>
    <name evidence="1" type="ORF">GMARGA_LOCUS4014</name>
</gene>
<reference evidence="1 2" key="1">
    <citation type="submission" date="2021-06" db="EMBL/GenBank/DDBJ databases">
        <authorList>
            <person name="Kallberg Y."/>
            <person name="Tangrot J."/>
            <person name="Rosling A."/>
        </authorList>
    </citation>
    <scope>NUCLEOTIDE SEQUENCE [LARGE SCALE GENOMIC DNA]</scope>
    <source>
        <strain evidence="1 2">120-4 pot B 10/14</strain>
    </source>
</reference>
<keyword evidence="2" id="KW-1185">Reference proteome</keyword>
<protein>
    <submittedName>
        <fullName evidence="1">32967_t:CDS:1</fullName>
    </submittedName>
</protein>
<evidence type="ECO:0000313" key="1">
    <source>
        <dbReference type="EMBL" id="CAG8539528.1"/>
    </source>
</evidence>
<proteinExistence type="predicted"/>
<organism evidence="1 2">
    <name type="scientific">Gigaspora margarita</name>
    <dbReference type="NCBI Taxonomy" id="4874"/>
    <lineage>
        <taxon>Eukaryota</taxon>
        <taxon>Fungi</taxon>
        <taxon>Fungi incertae sedis</taxon>
        <taxon>Mucoromycota</taxon>
        <taxon>Glomeromycotina</taxon>
        <taxon>Glomeromycetes</taxon>
        <taxon>Diversisporales</taxon>
        <taxon>Gigasporaceae</taxon>
        <taxon>Gigaspora</taxon>
    </lineage>
</organism>
<sequence length="61" mass="7337">MDSELYKTFFDYLNNPATVEPELQKHLNIQTRHYIATNNLLFKKSRQPLHQLFQVLLPHEI</sequence>
<dbReference type="EMBL" id="CAJVQB010001527">
    <property type="protein sequence ID" value="CAG8539528.1"/>
    <property type="molecule type" value="Genomic_DNA"/>
</dbReference>
<evidence type="ECO:0000313" key="2">
    <source>
        <dbReference type="Proteomes" id="UP000789901"/>
    </source>
</evidence>
<comment type="caution">
    <text evidence="1">The sequence shown here is derived from an EMBL/GenBank/DDBJ whole genome shotgun (WGS) entry which is preliminary data.</text>
</comment>